<protein>
    <submittedName>
        <fullName evidence="1">Uncharacterized protein</fullName>
    </submittedName>
</protein>
<organism evidence="1 2">
    <name type="scientific">Cardiocondyla obscurior</name>
    <dbReference type="NCBI Taxonomy" id="286306"/>
    <lineage>
        <taxon>Eukaryota</taxon>
        <taxon>Metazoa</taxon>
        <taxon>Ecdysozoa</taxon>
        <taxon>Arthropoda</taxon>
        <taxon>Hexapoda</taxon>
        <taxon>Insecta</taxon>
        <taxon>Pterygota</taxon>
        <taxon>Neoptera</taxon>
        <taxon>Endopterygota</taxon>
        <taxon>Hymenoptera</taxon>
        <taxon>Apocrita</taxon>
        <taxon>Aculeata</taxon>
        <taxon>Formicoidea</taxon>
        <taxon>Formicidae</taxon>
        <taxon>Myrmicinae</taxon>
        <taxon>Cardiocondyla</taxon>
    </lineage>
</organism>
<reference evidence="1 2" key="1">
    <citation type="submission" date="2023-03" db="EMBL/GenBank/DDBJ databases">
        <title>High recombination rates correlate with genetic variation in Cardiocondyla obscurior ants.</title>
        <authorList>
            <person name="Errbii M."/>
        </authorList>
    </citation>
    <scope>NUCLEOTIDE SEQUENCE [LARGE SCALE GENOMIC DNA]</scope>
    <source>
        <strain evidence="1">Alpha-2009</strain>
        <tissue evidence="1">Whole body</tissue>
    </source>
</reference>
<comment type="caution">
    <text evidence="1">The sequence shown here is derived from an EMBL/GenBank/DDBJ whole genome shotgun (WGS) entry which is preliminary data.</text>
</comment>
<dbReference type="AlphaFoldDB" id="A0AAW2EEW6"/>
<proteinExistence type="predicted"/>
<dbReference type="EMBL" id="JADYXP020000025">
    <property type="protein sequence ID" value="KAL0100871.1"/>
    <property type="molecule type" value="Genomic_DNA"/>
</dbReference>
<keyword evidence="2" id="KW-1185">Reference proteome</keyword>
<evidence type="ECO:0000313" key="2">
    <source>
        <dbReference type="Proteomes" id="UP001430953"/>
    </source>
</evidence>
<sequence>MKSAVPSGGRSTADSKSNGIIDTVCDSVFAVNSSRLRSAAINETSATPAIRLTSRLPPKRVSGSLIARWEEVDEVARSSVITSVSAELGFVSCDLSASTSASASASQAESAITLPSSTRPAEHLSSGLMLRGADLIASSRTQLIGRCSTPAPIIFLSLRLGSRLFPNCHWLLGKLIARLPLGSRREIVRLMSSGDLCIYLVLYISR</sequence>
<dbReference type="Proteomes" id="UP001430953">
    <property type="component" value="Unassembled WGS sequence"/>
</dbReference>
<name>A0AAW2EEW6_9HYME</name>
<evidence type="ECO:0000313" key="1">
    <source>
        <dbReference type="EMBL" id="KAL0100871.1"/>
    </source>
</evidence>
<gene>
    <name evidence="1" type="ORF">PUN28_019331</name>
</gene>
<accession>A0AAW2EEW6</accession>